<evidence type="ECO:0000313" key="2">
    <source>
        <dbReference type="Proteomes" id="UP000717328"/>
    </source>
</evidence>
<dbReference type="Proteomes" id="UP000717328">
    <property type="component" value="Unassembled WGS sequence"/>
</dbReference>
<dbReference type="AlphaFoldDB" id="A0A9P7GJ84"/>
<protein>
    <submittedName>
        <fullName evidence="1">Uncharacterized protein</fullName>
    </submittedName>
</protein>
<organism evidence="1 2">
    <name type="scientific">Sphagnurus paluster</name>
    <dbReference type="NCBI Taxonomy" id="117069"/>
    <lineage>
        <taxon>Eukaryota</taxon>
        <taxon>Fungi</taxon>
        <taxon>Dikarya</taxon>
        <taxon>Basidiomycota</taxon>
        <taxon>Agaricomycotina</taxon>
        <taxon>Agaricomycetes</taxon>
        <taxon>Agaricomycetidae</taxon>
        <taxon>Agaricales</taxon>
        <taxon>Tricholomatineae</taxon>
        <taxon>Lyophyllaceae</taxon>
        <taxon>Sphagnurus</taxon>
    </lineage>
</organism>
<gene>
    <name evidence="1" type="ORF">H0H81_003337</name>
</gene>
<proteinExistence type="predicted"/>
<name>A0A9P7GJ84_9AGAR</name>
<evidence type="ECO:0000313" key="1">
    <source>
        <dbReference type="EMBL" id="KAG5649518.1"/>
    </source>
</evidence>
<accession>A0A9P7GJ84</accession>
<reference evidence="1" key="1">
    <citation type="submission" date="2021-02" db="EMBL/GenBank/DDBJ databases">
        <authorList>
            <person name="Nieuwenhuis M."/>
            <person name="Van De Peppel L.J.J."/>
        </authorList>
    </citation>
    <scope>NUCLEOTIDE SEQUENCE</scope>
    <source>
        <strain evidence="1">D49</strain>
    </source>
</reference>
<comment type="caution">
    <text evidence="1">The sequence shown here is derived from an EMBL/GenBank/DDBJ whole genome shotgun (WGS) entry which is preliminary data.</text>
</comment>
<dbReference type="EMBL" id="JABCKI010000915">
    <property type="protein sequence ID" value="KAG5649518.1"/>
    <property type="molecule type" value="Genomic_DNA"/>
</dbReference>
<sequence length="156" mass="16492">MASRYLLCDCRGRSGTLLLHPTAVPMHGSPVRAFNDLHLERSHATSEPSSLLDHEDAGVDVPHPFARSADSLLLPEAAALDAFGLQDREDHPTVDGALLGEDITPKDEVSLSSLRPSGADIPDVGVGLAPDNVSFYLGEGYAPKSDASSLEADRPP</sequence>
<reference evidence="1" key="2">
    <citation type="submission" date="2021-10" db="EMBL/GenBank/DDBJ databases">
        <title>Phylogenomics reveals ancestral predisposition of the termite-cultivated fungus Termitomyces towards a domesticated lifestyle.</title>
        <authorList>
            <person name="Auxier B."/>
            <person name="Grum-Grzhimaylo A."/>
            <person name="Cardenas M.E."/>
            <person name="Lodge J.D."/>
            <person name="Laessoe T."/>
            <person name="Pedersen O."/>
            <person name="Smith M.E."/>
            <person name="Kuyper T.W."/>
            <person name="Franco-Molano E.A."/>
            <person name="Baroni T.J."/>
            <person name="Aanen D.K."/>
        </authorList>
    </citation>
    <scope>NUCLEOTIDE SEQUENCE</scope>
    <source>
        <strain evidence="1">D49</strain>
    </source>
</reference>
<keyword evidence="2" id="KW-1185">Reference proteome</keyword>